<evidence type="ECO:0000313" key="2">
    <source>
        <dbReference type="Proteomes" id="UP000317288"/>
    </source>
</evidence>
<proteinExistence type="predicted"/>
<dbReference type="Gene3D" id="1.10.620.20">
    <property type="entry name" value="Ribonucleotide Reductase, subunit A"/>
    <property type="match status" value="1"/>
</dbReference>
<dbReference type="AlphaFoldDB" id="A0A558JFL0"/>
<dbReference type="Proteomes" id="UP000317288">
    <property type="component" value="Unassembled WGS sequence"/>
</dbReference>
<accession>A0A558JFL0</accession>
<organism evidence="1 2">
    <name type="scientific">Vreelandella titanicae</name>
    <dbReference type="NCBI Taxonomy" id="664683"/>
    <lineage>
        <taxon>Bacteria</taxon>
        <taxon>Pseudomonadati</taxon>
        <taxon>Pseudomonadota</taxon>
        <taxon>Gammaproteobacteria</taxon>
        <taxon>Oceanospirillales</taxon>
        <taxon>Halomonadaceae</taxon>
        <taxon>Vreelandella</taxon>
    </lineage>
</organism>
<comment type="caution">
    <text evidence="1">The sequence shown here is derived from an EMBL/GenBank/DDBJ whole genome shotgun (WGS) entry which is preliminary data.</text>
</comment>
<protein>
    <submittedName>
        <fullName evidence="1">Diiron oxygenase</fullName>
    </submittedName>
</protein>
<evidence type="ECO:0000313" key="1">
    <source>
        <dbReference type="EMBL" id="TVU92410.1"/>
    </source>
</evidence>
<dbReference type="InterPro" id="IPR012348">
    <property type="entry name" value="RNR-like"/>
</dbReference>
<dbReference type="RefSeq" id="WP_144810085.1">
    <property type="nucleotide sequence ID" value="NZ_VNFE01000001.1"/>
</dbReference>
<dbReference type="InterPro" id="IPR025859">
    <property type="entry name" value="AurF/CmlI"/>
</dbReference>
<dbReference type="EMBL" id="VNFE01000001">
    <property type="protein sequence ID" value="TVU92410.1"/>
    <property type="molecule type" value="Genomic_DNA"/>
</dbReference>
<gene>
    <name evidence="1" type="ORF">FQP89_04610</name>
</gene>
<reference evidence="1 2" key="1">
    <citation type="submission" date="2019-07" db="EMBL/GenBank/DDBJ databases">
        <title>Diversity of Bacteria from Kongsfjorden, Arctic.</title>
        <authorList>
            <person name="Yu Y."/>
        </authorList>
    </citation>
    <scope>NUCLEOTIDE SEQUENCE [LARGE SCALE GENOMIC DNA]</scope>
    <source>
        <strain evidence="1 2">SM1922</strain>
    </source>
</reference>
<sequence length="339" mass="38674">MCGVAGFFTGCLGYDNCPMSDKTACKLKISTEHVFDNWHKRSSVRSIPRRLLDPDDVSLDLFPRNLVPIAQHPIITDHYYDKISELLNLQLYRYLFFTTELELSIVNPNIMELSRNANDLKLSEKEFLALHKMYVDEGYHALFCLDMAQQVKKITNIFPLYDSKPSFIKELKLLGQKVKNPKVANIIFTAVSETLITGSLTEVAKEEAVPVSISGLMKDHAKDESRHHAFFKSLIYKIFSNNSLDARSALDFIPEAIYAFIKPDRMQLYNCLTQIGVTSSESNEIISDVYTDEVIEKSARSSAKDLLRFIDRSGMIDSNLLREKLEEKKLIGALKDERN</sequence>
<name>A0A558JFL0_9GAMM</name>
<dbReference type="GO" id="GO:0016491">
    <property type="term" value="F:oxidoreductase activity"/>
    <property type="evidence" value="ECO:0007669"/>
    <property type="project" value="InterPro"/>
</dbReference>
<dbReference type="Pfam" id="PF11583">
    <property type="entry name" value="AurF"/>
    <property type="match status" value="1"/>
</dbReference>